<evidence type="ECO:0000256" key="8">
    <source>
        <dbReference type="SAM" id="MobiDB-lite"/>
    </source>
</evidence>
<dbReference type="Gene3D" id="3.30.300.20">
    <property type="match status" value="2"/>
</dbReference>
<dbReference type="InterPro" id="IPR003029">
    <property type="entry name" value="S1_domain"/>
</dbReference>
<dbReference type="HAMAP" id="MF_00945_B">
    <property type="entry name" value="NusA_B"/>
    <property type="match status" value="1"/>
</dbReference>
<evidence type="ECO:0000259" key="9">
    <source>
        <dbReference type="PROSITE" id="PS50126"/>
    </source>
</evidence>
<dbReference type="InterPro" id="IPR015946">
    <property type="entry name" value="KH_dom-like_a/b"/>
</dbReference>
<dbReference type="GO" id="GO:0000166">
    <property type="term" value="F:nucleotide binding"/>
    <property type="evidence" value="ECO:0007669"/>
    <property type="project" value="InterPro"/>
</dbReference>
<dbReference type="Pfam" id="PF26594">
    <property type="entry name" value="KH_NusA_2nd"/>
    <property type="match status" value="1"/>
</dbReference>
<dbReference type="GO" id="GO:0003723">
    <property type="term" value="F:RNA binding"/>
    <property type="evidence" value="ECO:0007669"/>
    <property type="project" value="UniProtKB-UniRule"/>
</dbReference>
<dbReference type="Pfam" id="PF08529">
    <property type="entry name" value="NusA_N"/>
    <property type="match status" value="1"/>
</dbReference>
<proteinExistence type="inferred from homology"/>
<dbReference type="CDD" id="cd02134">
    <property type="entry name" value="KH-II_NusA_rpt1"/>
    <property type="match status" value="1"/>
</dbReference>
<dbReference type="Pfam" id="PF13184">
    <property type="entry name" value="KH_NusA_1st"/>
    <property type="match status" value="1"/>
</dbReference>
<evidence type="ECO:0000313" key="10">
    <source>
        <dbReference type="EMBL" id="KTT73595.1"/>
    </source>
</evidence>
<dbReference type="SUPFAM" id="SSF69705">
    <property type="entry name" value="Transcription factor NusA, N-terminal domain"/>
    <property type="match status" value="1"/>
</dbReference>
<dbReference type="FunFam" id="3.30.300.20:FF:000005">
    <property type="entry name" value="Transcription termination/antitermination protein NusA"/>
    <property type="match status" value="1"/>
</dbReference>
<comment type="function">
    <text evidence="7">Participates in both transcription termination and antitermination.</text>
</comment>
<dbReference type="GO" id="GO:0031564">
    <property type="term" value="P:transcription antitermination"/>
    <property type="evidence" value="ECO:0007669"/>
    <property type="project" value="UniProtKB-UniRule"/>
</dbReference>
<dbReference type="Proteomes" id="UP000074310">
    <property type="component" value="Unassembled WGS sequence"/>
</dbReference>
<dbReference type="EMBL" id="LDTB01000018">
    <property type="protein sequence ID" value="KTT73595.1"/>
    <property type="molecule type" value="Genomic_DNA"/>
</dbReference>
<dbReference type="Pfam" id="PF00575">
    <property type="entry name" value="S1"/>
    <property type="match status" value="1"/>
</dbReference>
<evidence type="ECO:0000256" key="5">
    <source>
        <dbReference type="ARBA" id="ARBA00023015"/>
    </source>
</evidence>
<comment type="similarity">
    <text evidence="7">Belongs to the NusA family.</text>
</comment>
<dbReference type="Gene3D" id="1.10.150.20">
    <property type="entry name" value="5' to 3' exonuclease, C-terminal subdomain"/>
    <property type="match status" value="2"/>
</dbReference>
<dbReference type="PANTHER" id="PTHR22648:SF0">
    <property type="entry name" value="TRANSCRIPTION TERMINATION_ANTITERMINATION PROTEIN NUSA"/>
    <property type="match status" value="1"/>
</dbReference>
<dbReference type="GO" id="GO:0003700">
    <property type="term" value="F:DNA-binding transcription factor activity"/>
    <property type="evidence" value="ECO:0007669"/>
    <property type="project" value="InterPro"/>
</dbReference>
<reference evidence="10 11" key="1">
    <citation type="journal article" date="2016" name="Front. Microbiol.">
        <title>Genomic Resource of Rice Seed Associated Bacteria.</title>
        <authorList>
            <person name="Midha S."/>
            <person name="Bansal K."/>
            <person name="Sharma S."/>
            <person name="Kumar N."/>
            <person name="Patil P.P."/>
            <person name="Chaudhry V."/>
            <person name="Patil P.B."/>
        </authorList>
    </citation>
    <scope>NUCLEOTIDE SEQUENCE [LARGE SCALE GENOMIC DNA]</scope>
    <source>
        <strain evidence="10 11">NS334</strain>
    </source>
</reference>
<dbReference type="SUPFAM" id="SSF50249">
    <property type="entry name" value="Nucleic acid-binding proteins"/>
    <property type="match status" value="1"/>
</dbReference>
<dbReference type="GO" id="GO:0005829">
    <property type="term" value="C:cytosol"/>
    <property type="evidence" value="ECO:0007669"/>
    <property type="project" value="TreeGrafter"/>
</dbReference>
<dbReference type="OrthoDB" id="9807233at2"/>
<evidence type="ECO:0000256" key="6">
    <source>
        <dbReference type="ARBA" id="ARBA00023163"/>
    </source>
</evidence>
<accession>A0A147I4X0</accession>
<dbReference type="Gene3D" id="3.30.1480.10">
    <property type="entry name" value="NusA, N-terminal domain"/>
    <property type="match status" value="1"/>
</dbReference>
<evidence type="ECO:0000256" key="7">
    <source>
        <dbReference type="HAMAP-Rule" id="MF_00945"/>
    </source>
</evidence>
<feature type="compositionally biased region" description="Acidic residues" evidence="8">
    <location>
        <begin position="526"/>
        <end position="539"/>
    </location>
</feature>
<dbReference type="SMART" id="SM00316">
    <property type="entry name" value="S1"/>
    <property type="match status" value="1"/>
</dbReference>
<evidence type="ECO:0000313" key="11">
    <source>
        <dbReference type="Proteomes" id="UP000074310"/>
    </source>
</evidence>
<dbReference type="InterPro" id="IPR030842">
    <property type="entry name" value="TF_NusA_bacterial"/>
</dbReference>
<dbReference type="InterPro" id="IPR004087">
    <property type="entry name" value="KH_dom"/>
</dbReference>
<dbReference type="InterPro" id="IPR025249">
    <property type="entry name" value="TF_NusA_KH_1st"/>
</dbReference>
<dbReference type="InterPro" id="IPR010213">
    <property type="entry name" value="TF_NusA"/>
</dbReference>
<feature type="domain" description="S1 motif" evidence="9">
    <location>
        <begin position="142"/>
        <end position="206"/>
    </location>
</feature>
<feature type="region of interest" description="Disordered" evidence="8">
    <location>
        <begin position="476"/>
        <end position="539"/>
    </location>
</feature>
<sequence>MATGVTANRAELIAIANSVASEKMIDKAIVIEAMEDAIQRAARTRYGQEMDIRAKLDPNNGDLRLWRVVEVVELVDDIYKQVDVNGAQKLQPGASVGDYLVDPLPPIEFGRIQAQAAKQTIFQKVRDAERERQYEEFKERAGEIITGVVKRVEFGHIVVDLGRAEGVIRRDQQIPREVVRVNDRIRSLILKVVRENRGPQIFLSRAHPDFMKKLFAQEVPEIYDGIIEIKAAARDPGSRAKIGVISHDSSIDPVGACVGMKGSRVQAVVQEMQGEKIDIIPWSPDTATFVVNALQPANVARVVIDEEEDRIEVVVPDDQLSLAIGRRGQNVRLASQLTAKAIDILTETDASEKRQQEFVKNSETFQNELDVDETLAQLLVAEGFGALEEVAYVELDELAGIEGFDEDLAQELQSRAQEALDRREQANREERQALGVEDALAELPYLTEAMLVTLGKAGIKTLDDLADLATDELVEKKRAEPRRRNDDAPRRNDRPENKGGVLGEYGLSDEQGNEIIMAARAHWFDDEPAAEQASEDQDA</sequence>
<dbReference type="PATRIC" id="fig|869719.3.peg.959"/>
<dbReference type="SMART" id="SM00322">
    <property type="entry name" value="KH"/>
    <property type="match status" value="2"/>
</dbReference>
<feature type="compositionally biased region" description="Basic and acidic residues" evidence="8">
    <location>
        <begin position="476"/>
        <end position="497"/>
    </location>
</feature>
<evidence type="ECO:0000256" key="4">
    <source>
        <dbReference type="ARBA" id="ARBA00022884"/>
    </source>
</evidence>
<comment type="subunit">
    <text evidence="7">Monomer. Binds directly to the core enzyme of the DNA-dependent RNA polymerase and to nascent RNA.</text>
</comment>
<keyword evidence="4 7" id="KW-0694">RNA-binding</keyword>
<dbReference type="Pfam" id="PF14520">
    <property type="entry name" value="HHH_5"/>
    <property type="match status" value="1"/>
</dbReference>
<gene>
    <name evidence="7" type="primary">nusA</name>
    <name evidence="10" type="ORF">NS334_07105</name>
</gene>
<keyword evidence="10" id="KW-0648">Protein biosynthesis</keyword>
<dbReference type="PANTHER" id="PTHR22648">
    <property type="entry name" value="TRANSCRIPTION TERMINATION FACTOR NUSA"/>
    <property type="match status" value="1"/>
</dbReference>
<dbReference type="CDD" id="cd04455">
    <property type="entry name" value="S1_NusA"/>
    <property type="match status" value="1"/>
</dbReference>
<comment type="subcellular location">
    <subcellularLocation>
        <location evidence="7">Cytoplasm</location>
    </subcellularLocation>
</comment>
<organism evidence="10 11">
    <name type="scientific">Sphingomonas endophytica</name>
    <dbReference type="NCBI Taxonomy" id="869719"/>
    <lineage>
        <taxon>Bacteria</taxon>
        <taxon>Pseudomonadati</taxon>
        <taxon>Pseudomonadota</taxon>
        <taxon>Alphaproteobacteria</taxon>
        <taxon>Sphingomonadales</taxon>
        <taxon>Sphingomonadaceae</taxon>
        <taxon>Sphingomonas</taxon>
    </lineage>
</organism>
<dbReference type="CDD" id="cd22529">
    <property type="entry name" value="KH-II_NusA_rpt2"/>
    <property type="match status" value="1"/>
</dbReference>
<keyword evidence="3 7" id="KW-0889">Transcription antitermination</keyword>
<dbReference type="InterPro" id="IPR010214">
    <property type="entry name" value="Tscrpt_termin_fac_NusA_C_rpt"/>
</dbReference>
<evidence type="ECO:0000256" key="1">
    <source>
        <dbReference type="ARBA" id="ARBA00022472"/>
    </source>
</evidence>
<name>A0A147I4X0_9SPHN</name>
<keyword evidence="2 7" id="KW-0963">Cytoplasm</keyword>
<dbReference type="PROSITE" id="PS50084">
    <property type="entry name" value="KH_TYPE_1"/>
    <property type="match status" value="1"/>
</dbReference>
<dbReference type="FunFam" id="3.30.300.20:FF:000002">
    <property type="entry name" value="Transcription termination/antitermination protein NusA"/>
    <property type="match status" value="1"/>
</dbReference>
<keyword evidence="10" id="KW-0251">Elongation factor</keyword>
<dbReference type="InterPro" id="IPR013735">
    <property type="entry name" value="TF_NusA_N"/>
</dbReference>
<keyword evidence="1 7" id="KW-0806">Transcription termination</keyword>
<dbReference type="InterPro" id="IPR009019">
    <property type="entry name" value="KH_sf_prok-type"/>
</dbReference>
<evidence type="ECO:0000256" key="3">
    <source>
        <dbReference type="ARBA" id="ARBA00022814"/>
    </source>
</evidence>
<dbReference type="PROSITE" id="PS50126">
    <property type="entry name" value="S1"/>
    <property type="match status" value="1"/>
</dbReference>
<dbReference type="GO" id="GO:0006353">
    <property type="term" value="P:DNA-templated transcription termination"/>
    <property type="evidence" value="ECO:0007669"/>
    <property type="project" value="UniProtKB-UniRule"/>
</dbReference>
<dbReference type="RefSeq" id="WP_058755278.1">
    <property type="nucleotide sequence ID" value="NZ_LDTB01000018.1"/>
</dbReference>
<keyword evidence="11" id="KW-1185">Reference proteome</keyword>
<dbReference type="NCBIfam" id="TIGR01954">
    <property type="entry name" value="nusA_Cterm_rpt"/>
    <property type="match status" value="1"/>
</dbReference>
<dbReference type="Gene3D" id="2.40.50.140">
    <property type="entry name" value="Nucleic acid-binding proteins"/>
    <property type="match status" value="1"/>
</dbReference>
<evidence type="ECO:0000256" key="2">
    <source>
        <dbReference type="ARBA" id="ARBA00022490"/>
    </source>
</evidence>
<comment type="caution">
    <text evidence="10">The sequence shown here is derived from an EMBL/GenBank/DDBJ whole genome shotgun (WGS) entry which is preliminary data.</text>
</comment>
<dbReference type="InterPro" id="IPR058582">
    <property type="entry name" value="KH_NusA_2nd"/>
</dbReference>
<protein>
    <recommendedName>
        <fullName evidence="7">Transcription termination/antitermination protein NusA</fullName>
    </recommendedName>
</protein>
<dbReference type="SUPFAM" id="SSF54814">
    <property type="entry name" value="Prokaryotic type KH domain (KH-domain type II)"/>
    <property type="match status" value="2"/>
</dbReference>
<dbReference type="NCBIfam" id="TIGR01953">
    <property type="entry name" value="NusA"/>
    <property type="match status" value="1"/>
</dbReference>
<keyword evidence="5 7" id="KW-0805">Transcription regulation</keyword>
<dbReference type="InterPro" id="IPR012340">
    <property type="entry name" value="NA-bd_OB-fold"/>
</dbReference>
<dbReference type="GO" id="GO:0003746">
    <property type="term" value="F:translation elongation factor activity"/>
    <property type="evidence" value="ECO:0007669"/>
    <property type="project" value="UniProtKB-KW"/>
</dbReference>
<keyword evidence="6 7" id="KW-0804">Transcription</keyword>
<dbReference type="AlphaFoldDB" id="A0A147I4X0"/>
<dbReference type="SUPFAM" id="SSF47794">
    <property type="entry name" value="Rad51 N-terminal domain-like"/>
    <property type="match status" value="2"/>
</dbReference>
<dbReference type="InterPro" id="IPR010995">
    <property type="entry name" value="DNA_repair_Rad51/TF_NusA_a-hlx"/>
</dbReference>
<dbReference type="InterPro" id="IPR036555">
    <property type="entry name" value="NusA_N_sf"/>
</dbReference>